<dbReference type="EMBL" id="BMAR01000112">
    <property type="protein sequence ID" value="GFR53242.1"/>
    <property type="molecule type" value="Genomic_DNA"/>
</dbReference>
<dbReference type="AlphaFoldDB" id="A0AAD3HUC8"/>
<protein>
    <submittedName>
        <fullName evidence="2">Uncharacterized protein</fullName>
    </submittedName>
</protein>
<comment type="caution">
    <text evidence="2">The sequence shown here is derived from an EMBL/GenBank/DDBJ whole genome shotgun (WGS) entry which is preliminary data.</text>
</comment>
<evidence type="ECO:0000313" key="2">
    <source>
        <dbReference type="EMBL" id="GFR53242.1"/>
    </source>
</evidence>
<feature type="non-terminal residue" evidence="2">
    <location>
        <position position="1"/>
    </location>
</feature>
<sequence>MGANNEGSPTGAGEPVEVDVPHLGELGRETTRGVGAVFDTIRPGEGEQLAFQQIGVTLDLDTSVLAGSAVGLLGDGVFLGVKFCNPGASTRSKRISPSCKLRGYSSGAMPGLREDNPEHAQMLRSPQFINIKLRPGKELDPSSSDPITHARREAGYATDLGASTYIGRLDGGNMYLLVPDMRALPATGNPRSDVFAHIIQVLRYIVVNTLPRGYSSPVAGLDDDFLYTASSWDTVGSRAVVQTSSAHLTKWFNDNLSYSGVRELRLHRYNTIAEVCTRLHELQRQQSIDDFNRWVDAWRTILQKALLEVGVTFDPVTNQTHKTVLDIVACDKMWVYVEYFHEKKPLHQPFAIDMLSEENRVPPSEWMEAAKADAVFWLRRAFRFDRLEGYKSTCVFASFFGAQIIPCQDGKPEVPVSIVSDHDAGEGQTGNCNFSAGTLSASLRSEVYDPARVSPMYRTRMKYRVTSAFSSRVTHYGVQGNYSMGTGFVVRLSNNIIGHIQHVLSNALGAQHEESVRSLCNNWVKPVTMMSEQLRRDVRRVGESLPCMALPINKGFIHFLVYHSYFAHGSTPLLDVDAQNALLRRFQLLVNASGSQAQHLQEDVKERLASLQQKVESGFQANYGGMKRTAEDCAPNPLRFEWGVQGFTEPGGTHSDVGILELVSRAIDEIVNRLLLFDFRYECIFVPSCLWGPYLHSSLMAWFDVAKHIAENPFLAKRDGESLKLLCQWPSTLWWNFRNGERTSLVPVSRLLKELMGVNVIYNPPAIRSRPIVQTLRAEFIEFLVGWGPEWREEASAIKSLLQGLFDNFTVERATWVLEQVLKNDVFPGELLCLSGYACEQLLKPILDASVLEAFAMERSTKVIYLDERSPEPGGFPNSVNVVGISYFRAAVDQGCVREKDIFSKVEDWGLHHGFLKSDVTAIACVTTPKPHLSQAWERFMRDMSFRQLMVLHIAPFWNATRPKGVQPWNVSVRSPMEVAHLIAEETWRLAAKRLRGVGFPLGAPLTFRALALIAMHYRVLMSYGVSEADAKDLWKHAIFYAKNGGMWHKQPAQWDAVPCAGQLQRDMKERMSFLLLTTDLDKGVDPMGCLSGVCERASAESLAYASRFEGKEQAVLG</sequence>
<organism evidence="2 3">
    <name type="scientific">Astrephomene gubernaculifera</name>
    <dbReference type="NCBI Taxonomy" id="47775"/>
    <lineage>
        <taxon>Eukaryota</taxon>
        <taxon>Viridiplantae</taxon>
        <taxon>Chlorophyta</taxon>
        <taxon>core chlorophytes</taxon>
        <taxon>Chlorophyceae</taxon>
        <taxon>CS clade</taxon>
        <taxon>Chlamydomonadales</taxon>
        <taxon>Astrephomenaceae</taxon>
        <taxon>Astrephomene</taxon>
    </lineage>
</organism>
<reference evidence="2 3" key="2">
    <citation type="journal article" date="2021" name="Sci. Rep.">
        <title>Genome sequencing of the multicellular alga Astrephomene provides insights into convergent evolution of germ-soma differentiation.</title>
        <authorList>
            <person name="Yamashita S."/>
            <person name="Yamamoto K."/>
            <person name="Matsuzaki R."/>
            <person name="Suzuki S."/>
            <person name="Yamaguchi H."/>
            <person name="Hirooka S."/>
            <person name="Minakuchi Y."/>
            <person name="Miyagishima S."/>
            <person name="Kawachi M."/>
            <person name="Toyoda A."/>
            <person name="Nozaki H."/>
        </authorList>
    </citation>
    <scope>NUCLEOTIDE SEQUENCE [LARGE SCALE GENOMIC DNA]</scope>
    <source>
        <strain evidence="2 3">NIES-4017</strain>
    </source>
</reference>
<evidence type="ECO:0000313" key="3">
    <source>
        <dbReference type="Proteomes" id="UP001054857"/>
    </source>
</evidence>
<dbReference type="EMBL" id="BMAR01000075">
    <property type="protein sequence ID" value="GFR52915.1"/>
    <property type="molecule type" value="Genomic_DNA"/>
</dbReference>
<dbReference type="Proteomes" id="UP001054857">
    <property type="component" value="Unassembled WGS sequence"/>
</dbReference>
<accession>A0AAD3HUC8</accession>
<reference evidence="2" key="1">
    <citation type="submission" date="2020-08" db="EMBL/GenBank/DDBJ databases">
        <authorList>
            <person name="Yamashita S."/>
            <person name="Nozaki H."/>
        </authorList>
    </citation>
    <scope>NUCLEOTIDE SEQUENCE</scope>
    <source>
        <strain evidence="2">NIES-4017</strain>
    </source>
</reference>
<keyword evidence="3" id="KW-1185">Reference proteome</keyword>
<name>A0AAD3HUC8_9CHLO</name>
<evidence type="ECO:0000313" key="1">
    <source>
        <dbReference type="EMBL" id="GFR52915.1"/>
    </source>
</evidence>
<gene>
    <name evidence="1" type="ORF">Agub_g15563</name>
    <name evidence="2" type="ORF">Agub_g16002</name>
</gene>
<proteinExistence type="predicted"/>